<name>A0A9Q3H267_9BASI</name>
<gene>
    <name evidence="2" type="ORF">O181_028798</name>
</gene>
<dbReference type="AlphaFoldDB" id="A0A9Q3H267"/>
<organism evidence="2 3">
    <name type="scientific">Austropuccinia psidii MF-1</name>
    <dbReference type="NCBI Taxonomy" id="1389203"/>
    <lineage>
        <taxon>Eukaryota</taxon>
        <taxon>Fungi</taxon>
        <taxon>Dikarya</taxon>
        <taxon>Basidiomycota</taxon>
        <taxon>Pucciniomycotina</taxon>
        <taxon>Pucciniomycetes</taxon>
        <taxon>Pucciniales</taxon>
        <taxon>Sphaerophragmiaceae</taxon>
        <taxon>Austropuccinia</taxon>
    </lineage>
</organism>
<evidence type="ECO:0000256" key="1">
    <source>
        <dbReference type="SAM" id="MobiDB-lite"/>
    </source>
</evidence>
<dbReference type="Proteomes" id="UP000765509">
    <property type="component" value="Unassembled WGS sequence"/>
</dbReference>
<accession>A0A9Q3H267</accession>
<proteinExistence type="predicted"/>
<comment type="caution">
    <text evidence="2">The sequence shown here is derived from an EMBL/GenBank/DDBJ whole genome shotgun (WGS) entry which is preliminary data.</text>
</comment>
<dbReference type="EMBL" id="AVOT02009917">
    <property type="protein sequence ID" value="MBW0489083.1"/>
    <property type="molecule type" value="Genomic_DNA"/>
</dbReference>
<evidence type="ECO:0000313" key="2">
    <source>
        <dbReference type="EMBL" id="MBW0489083.1"/>
    </source>
</evidence>
<reference evidence="2" key="1">
    <citation type="submission" date="2021-03" db="EMBL/GenBank/DDBJ databases">
        <title>Draft genome sequence of rust myrtle Austropuccinia psidii MF-1, a brazilian biotype.</title>
        <authorList>
            <person name="Quecine M.C."/>
            <person name="Pachon D.M.R."/>
            <person name="Bonatelli M.L."/>
            <person name="Correr F.H."/>
            <person name="Franceschini L.M."/>
            <person name="Leite T.F."/>
            <person name="Margarido G.R.A."/>
            <person name="Almeida C.A."/>
            <person name="Ferrarezi J.A."/>
            <person name="Labate C.A."/>
        </authorList>
    </citation>
    <scope>NUCLEOTIDE SEQUENCE</scope>
    <source>
        <strain evidence="2">MF-1</strain>
    </source>
</reference>
<evidence type="ECO:0000313" key="3">
    <source>
        <dbReference type="Proteomes" id="UP000765509"/>
    </source>
</evidence>
<protein>
    <submittedName>
        <fullName evidence="2">Uncharacterized protein</fullName>
    </submittedName>
</protein>
<feature type="region of interest" description="Disordered" evidence="1">
    <location>
        <begin position="1"/>
        <end position="20"/>
    </location>
</feature>
<keyword evidence="3" id="KW-1185">Reference proteome</keyword>
<sequence>MDDSIREHSDDDQDPKEEFLVHKQEETQLEIQGILLETGMPQDTANKDLCKHTEDAQTFLVTPARGMHIYMGRPQILLFVLRMLNTH</sequence>